<comment type="caution">
    <text evidence="2">The sequence shown here is derived from an EMBL/GenBank/DDBJ whole genome shotgun (WGS) entry which is preliminary data.</text>
</comment>
<dbReference type="RefSeq" id="WP_148965507.1">
    <property type="nucleotide sequence ID" value="NZ_VTEU01000002.1"/>
</dbReference>
<protein>
    <submittedName>
        <fullName evidence="2">Uncharacterized protein</fullName>
    </submittedName>
</protein>
<gene>
    <name evidence="2" type="ORF">FZC74_07810</name>
</gene>
<keyword evidence="1" id="KW-0812">Transmembrane</keyword>
<dbReference type="Proteomes" id="UP000323393">
    <property type="component" value="Unassembled WGS sequence"/>
</dbReference>
<feature type="transmembrane region" description="Helical" evidence="1">
    <location>
        <begin position="44"/>
        <end position="63"/>
    </location>
</feature>
<proteinExistence type="predicted"/>
<keyword evidence="1" id="KW-1133">Transmembrane helix</keyword>
<dbReference type="EMBL" id="VTEU01000002">
    <property type="protein sequence ID" value="TYS60046.1"/>
    <property type="molecule type" value="Genomic_DNA"/>
</dbReference>
<evidence type="ECO:0000313" key="3">
    <source>
        <dbReference type="Proteomes" id="UP000323393"/>
    </source>
</evidence>
<evidence type="ECO:0000313" key="2">
    <source>
        <dbReference type="EMBL" id="TYS60046.1"/>
    </source>
</evidence>
<accession>A0AA94WS35</accession>
<reference evidence="2 3" key="1">
    <citation type="submission" date="2019-08" db="EMBL/GenBank/DDBJ databases">
        <title>Bacillus genomes from the desert of Cuatro Cienegas, Coahuila.</title>
        <authorList>
            <person name="Olmedo-Alvarez G."/>
        </authorList>
    </citation>
    <scope>NUCLEOTIDE SEQUENCE [LARGE SCALE GENOMIC DNA]</scope>
    <source>
        <strain evidence="2 3">CH88_3T</strain>
    </source>
</reference>
<evidence type="ECO:0000256" key="1">
    <source>
        <dbReference type="SAM" id="Phobius"/>
    </source>
</evidence>
<dbReference type="AlphaFoldDB" id="A0AA94WS35"/>
<organism evidence="2 3">
    <name type="scientific">Sutcliffiella horikoshii</name>
    <dbReference type="NCBI Taxonomy" id="79883"/>
    <lineage>
        <taxon>Bacteria</taxon>
        <taxon>Bacillati</taxon>
        <taxon>Bacillota</taxon>
        <taxon>Bacilli</taxon>
        <taxon>Bacillales</taxon>
        <taxon>Bacillaceae</taxon>
        <taxon>Sutcliffiella</taxon>
    </lineage>
</organism>
<sequence>MRKYILLVLSLIMIALPFYAIDLENKPRVGPIGNGPVPTPWFLVISMVLSGIAFLALSIMMFVKDNKGKMARNKALSRLKRVNIVLVGCQ</sequence>
<name>A0AA94WS35_9BACI</name>
<keyword evidence="1" id="KW-0472">Membrane</keyword>